<comment type="caution">
    <text evidence="2">The sequence shown here is derived from an EMBL/GenBank/DDBJ whole genome shotgun (WGS) entry which is preliminary data.</text>
</comment>
<dbReference type="Proteomes" id="UP000198323">
    <property type="component" value="Unassembled WGS sequence"/>
</dbReference>
<evidence type="ECO:0000259" key="1">
    <source>
        <dbReference type="Pfam" id="PF02014"/>
    </source>
</evidence>
<protein>
    <recommendedName>
        <fullName evidence="1">Reelin domain-containing protein</fullName>
    </recommendedName>
</protein>
<evidence type="ECO:0000313" key="3">
    <source>
        <dbReference type="Proteomes" id="UP000198323"/>
    </source>
</evidence>
<dbReference type="InterPro" id="IPR042307">
    <property type="entry name" value="Reeler_sf"/>
</dbReference>
<dbReference type="InterPro" id="IPR002861">
    <property type="entry name" value="Reeler_dom"/>
</dbReference>
<evidence type="ECO:0000313" key="2">
    <source>
        <dbReference type="EMBL" id="OXB59025.1"/>
    </source>
</evidence>
<organism evidence="2 3">
    <name type="scientific">Callipepla squamata</name>
    <name type="common">Scaled quail</name>
    <dbReference type="NCBI Taxonomy" id="9009"/>
    <lineage>
        <taxon>Eukaryota</taxon>
        <taxon>Metazoa</taxon>
        <taxon>Chordata</taxon>
        <taxon>Craniata</taxon>
        <taxon>Vertebrata</taxon>
        <taxon>Euteleostomi</taxon>
        <taxon>Archelosauria</taxon>
        <taxon>Archosauria</taxon>
        <taxon>Dinosauria</taxon>
        <taxon>Saurischia</taxon>
        <taxon>Theropoda</taxon>
        <taxon>Coelurosauria</taxon>
        <taxon>Aves</taxon>
        <taxon>Neognathae</taxon>
        <taxon>Galloanserae</taxon>
        <taxon>Galliformes</taxon>
        <taxon>Odontophoridae</taxon>
        <taxon>Callipepla</taxon>
    </lineage>
</organism>
<dbReference type="OrthoDB" id="9395508at2759"/>
<name>A0A226MUN6_CALSU</name>
<dbReference type="AlphaFoldDB" id="A0A226MUN6"/>
<reference evidence="2 3" key="1">
    <citation type="submission" date="2016-07" db="EMBL/GenBank/DDBJ databases">
        <title>Disparate Historic Effective Population Sizes Predicted by Modern Levels of Genome Diversity for the Scaled Quail (Callipepla squamata) and the Northern Bobwhite (Colinus virginianus): Inferences from First and Second Generation Draft Genome Assemblies for Sympatric New World Quail.</title>
        <authorList>
            <person name="Oldeschulte D.L."/>
            <person name="Halley Y.A."/>
            <person name="Bhattarai E.K."/>
            <person name="Brashear W.A."/>
            <person name="Hill J."/>
            <person name="Metz R.P."/>
            <person name="Johnson C.D."/>
            <person name="Rollins D."/>
            <person name="Peterson M.J."/>
            <person name="Bickhart D.M."/>
            <person name="Decker J.E."/>
            <person name="Seabury C.M."/>
        </authorList>
    </citation>
    <scope>NUCLEOTIDE SEQUENCE [LARGE SCALE GENOMIC DNA]</scope>
    <source>
        <strain evidence="2 3">Texas</strain>
        <tissue evidence="2">Leg muscle</tissue>
    </source>
</reference>
<keyword evidence="3" id="KW-1185">Reference proteome</keyword>
<dbReference type="Pfam" id="PF02014">
    <property type="entry name" value="Reeler"/>
    <property type="match status" value="1"/>
</dbReference>
<feature type="domain" description="Reelin" evidence="1">
    <location>
        <begin position="11"/>
        <end position="107"/>
    </location>
</feature>
<accession>A0A226MUN6</accession>
<sequence>MEGCDSLQNATAGNFSVTVTPETYMANTSYQVTISDGRNHTAEGTATKYLFQALSSASTTVGEWKGVEIQNCSDVETAVLNATQEATANWTSPGHNISSVEIRAYIIFDSSSAEFKTVNLQEAPETEPTTATTTPNSVSAVQSSFFIAITQLLLLLTTSKLLS</sequence>
<dbReference type="EMBL" id="MCFN01000426">
    <property type="protein sequence ID" value="OXB59025.1"/>
    <property type="molecule type" value="Genomic_DNA"/>
</dbReference>
<proteinExistence type="predicted"/>
<gene>
    <name evidence="2" type="ORF">ASZ78_007653</name>
</gene>
<dbReference type="Gene3D" id="2.60.40.4060">
    <property type="entry name" value="Reeler domain"/>
    <property type="match status" value="1"/>
</dbReference>